<evidence type="ECO:0000313" key="3">
    <source>
        <dbReference type="Proteomes" id="UP001180531"/>
    </source>
</evidence>
<dbReference type="Proteomes" id="UP001180531">
    <property type="component" value="Unassembled WGS sequence"/>
</dbReference>
<sequence>MTERNTSVYKRFTAAATVSGLAAALVMAASPANAAPAADTKSVVAKQDQAAASAPAAPFGGTTTNFCARLRVNGQNKSWEMHYDKVDHSFAVWAPGINRTVYCKDPSFNNYDCLAATEGLVFTLIGGGVAWRAALSLAGGGALSAAAIWQSC</sequence>
<accession>A0ABU2SRV3</accession>
<keyword evidence="3" id="KW-1185">Reference proteome</keyword>
<feature type="signal peptide" evidence="1">
    <location>
        <begin position="1"/>
        <end position="34"/>
    </location>
</feature>
<evidence type="ECO:0000256" key="1">
    <source>
        <dbReference type="SAM" id="SignalP"/>
    </source>
</evidence>
<feature type="chain" id="PRO_5045803799" description="Secreted protein" evidence="1">
    <location>
        <begin position="35"/>
        <end position="152"/>
    </location>
</feature>
<organism evidence="2 3">
    <name type="scientific">Streptomyces hesseae</name>
    <dbReference type="NCBI Taxonomy" id="3075519"/>
    <lineage>
        <taxon>Bacteria</taxon>
        <taxon>Bacillati</taxon>
        <taxon>Actinomycetota</taxon>
        <taxon>Actinomycetes</taxon>
        <taxon>Kitasatosporales</taxon>
        <taxon>Streptomycetaceae</taxon>
        <taxon>Streptomyces</taxon>
    </lineage>
</organism>
<evidence type="ECO:0008006" key="4">
    <source>
        <dbReference type="Google" id="ProtNLM"/>
    </source>
</evidence>
<comment type="caution">
    <text evidence="2">The sequence shown here is derived from an EMBL/GenBank/DDBJ whole genome shotgun (WGS) entry which is preliminary data.</text>
</comment>
<name>A0ABU2SRV3_9ACTN</name>
<evidence type="ECO:0000313" key="2">
    <source>
        <dbReference type="EMBL" id="MDT0450644.1"/>
    </source>
</evidence>
<keyword evidence="1" id="KW-0732">Signal</keyword>
<dbReference type="RefSeq" id="WP_311611587.1">
    <property type="nucleotide sequence ID" value="NZ_JAVRFI010000009.1"/>
</dbReference>
<dbReference type="EMBL" id="JAVRFI010000009">
    <property type="protein sequence ID" value="MDT0450644.1"/>
    <property type="molecule type" value="Genomic_DNA"/>
</dbReference>
<gene>
    <name evidence="2" type="ORF">RM609_16400</name>
</gene>
<proteinExistence type="predicted"/>
<reference evidence="2" key="1">
    <citation type="submission" date="2024-05" db="EMBL/GenBank/DDBJ databases">
        <title>30 novel species of actinomycetes from the DSMZ collection.</title>
        <authorList>
            <person name="Nouioui I."/>
        </authorList>
    </citation>
    <scope>NUCLEOTIDE SEQUENCE</scope>
    <source>
        <strain evidence="2">DSM 40473</strain>
    </source>
</reference>
<protein>
    <recommendedName>
        <fullName evidence="4">Secreted protein</fullName>
    </recommendedName>
</protein>